<gene>
    <name evidence="2" type="ORF">FDP41_011420</name>
</gene>
<reference evidence="2 3" key="1">
    <citation type="journal article" date="2019" name="Sci. Rep.">
        <title>Nanopore sequencing improves the draft genome of the human pathogenic amoeba Naegleria fowleri.</title>
        <authorList>
            <person name="Liechti N."/>
            <person name="Schurch N."/>
            <person name="Bruggmann R."/>
            <person name="Wittwer M."/>
        </authorList>
    </citation>
    <scope>NUCLEOTIDE SEQUENCE [LARGE SCALE GENOMIC DNA]</scope>
    <source>
        <strain evidence="2 3">ATCC 30894</strain>
    </source>
</reference>
<dbReference type="SUPFAM" id="SSF52113">
    <property type="entry name" value="BRCT domain"/>
    <property type="match status" value="1"/>
</dbReference>
<dbReference type="OMA" id="CAPNNEI"/>
<protein>
    <submittedName>
        <fullName evidence="2">Uncharacterized protein</fullName>
    </submittedName>
</protein>
<evidence type="ECO:0000256" key="1">
    <source>
        <dbReference type="SAM" id="MobiDB-lite"/>
    </source>
</evidence>
<name>A0A6A5C9W2_NAEFO</name>
<keyword evidence="3" id="KW-1185">Reference proteome</keyword>
<evidence type="ECO:0000313" key="3">
    <source>
        <dbReference type="Proteomes" id="UP000444721"/>
    </source>
</evidence>
<feature type="region of interest" description="Disordered" evidence="1">
    <location>
        <begin position="190"/>
        <end position="217"/>
    </location>
</feature>
<dbReference type="GeneID" id="68118635"/>
<dbReference type="AlphaFoldDB" id="A0A6A5C9W2"/>
<dbReference type="InterPro" id="IPR036420">
    <property type="entry name" value="BRCT_dom_sf"/>
</dbReference>
<comment type="caution">
    <text evidence="2">The sequence shown here is derived from an EMBL/GenBank/DDBJ whole genome shotgun (WGS) entry which is preliminary data.</text>
</comment>
<organism evidence="2 3">
    <name type="scientific">Naegleria fowleri</name>
    <name type="common">Brain eating amoeba</name>
    <dbReference type="NCBI Taxonomy" id="5763"/>
    <lineage>
        <taxon>Eukaryota</taxon>
        <taxon>Discoba</taxon>
        <taxon>Heterolobosea</taxon>
        <taxon>Tetramitia</taxon>
        <taxon>Eutetramitia</taxon>
        <taxon>Vahlkampfiidae</taxon>
        <taxon>Naegleria</taxon>
    </lineage>
</organism>
<dbReference type="Proteomes" id="UP000444721">
    <property type="component" value="Unassembled WGS sequence"/>
</dbReference>
<dbReference type="RefSeq" id="XP_044567203.1">
    <property type="nucleotide sequence ID" value="XM_044701827.1"/>
</dbReference>
<dbReference type="VEuPathDB" id="AmoebaDB:FDP41_011420"/>
<dbReference type="VEuPathDB" id="AmoebaDB:NfTy_019160"/>
<evidence type="ECO:0000313" key="2">
    <source>
        <dbReference type="EMBL" id="KAF0982490.1"/>
    </source>
</evidence>
<proteinExistence type="predicted"/>
<sequence>MPKHPTHSTRRQREGVPYKCCRRGKSKKKIYVHSASDQEEIDTVVSKALELGATIEEEPENASLIVSSSRNNSFPSDIPLVFPSYVHQSYSSGSWLAVEKFLIQKVGFSSNQEVVLPSKACTKNKKNFSREELVELVGYIKEHVVDFTKCPPLATFEQYCLDTNAPRSADSYKRKYQSLLRRNELTSYLKTSNDPSLEQPSDAPNVNNSSNPMNDDTVITTLPEAEMTSPQQDTSFLLSSSPFESQTLPEEDNFETNRQPRVSFPMEVVQPLSPTLMEMRRSLTRCHVFGYMCEILDLPIPISSSKQ</sequence>
<dbReference type="EMBL" id="VFQX01000009">
    <property type="protein sequence ID" value="KAF0982490.1"/>
    <property type="molecule type" value="Genomic_DNA"/>
</dbReference>
<accession>A0A6A5C9W2</accession>